<dbReference type="Proteomes" id="UP001380953">
    <property type="component" value="Unassembled WGS sequence"/>
</dbReference>
<name>A0ACC6PGM1_9BACL</name>
<proteinExistence type="predicted"/>
<dbReference type="EMBL" id="JBBKAR010000046">
    <property type="protein sequence ID" value="MEJ8305947.1"/>
    <property type="molecule type" value="Genomic_DNA"/>
</dbReference>
<comment type="caution">
    <text evidence="1">The sequence shown here is derived from an EMBL/GenBank/DDBJ whole genome shotgun (WGS) entry which is preliminary data.</text>
</comment>
<organism evidence="1 2">
    <name type="scientific">Saccharibacillus sacchari</name>
    <dbReference type="NCBI Taxonomy" id="456493"/>
    <lineage>
        <taxon>Bacteria</taxon>
        <taxon>Bacillati</taxon>
        <taxon>Bacillota</taxon>
        <taxon>Bacilli</taxon>
        <taxon>Bacillales</taxon>
        <taxon>Paenibacillaceae</taxon>
        <taxon>Saccharibacillus</taxon>
    </lineage>
</organism>
<protein>
    <submittedName>
        <fullName evidence="1">DUF4179 domain-containing protein</fullName>
    </submittedName>
</protein>
<evidence type="ECO:0000313" key="2">
    <source>
        <dbReference type="Proteomes" id="UP001380953"/>
    </source>
</evidence>
<sequence>MSLYDELNDLRIDLAEYEAEALTEQQRSDWESRVKSKLHADAKTFEKRKWSQAGWLVPAVAALLLVIGATLPSGQEAMARLPFMAGLIERFTGQGDGVDYSPYKTQIGETRVNEYGELTLKELIMDTDQLMIALTFKPAEGVHFNGNVYLNEHIEINGITDGVLMQSHKSVKEADGTYTIYEDLAVREMPESENIRIFMRYDRIFTNSSASPLIKLDDPWIFEVDTSRQAILSDTETVGMDKKATLVNGEQILIKKVVVSPVSTRVYFQVLKEAAADSDYTMYGFRLIAESGKEVEQIDSSGGSDTYSYSRFPKIDLQSEKYTLIPYDFAKNKELSEGIPIKRRLFADPLGVSNRIEKN</sequence>
<evidence type="ECO:0000313" key="1">
    <source>
        <dbReference type="EMBL" id="MEJ8305947.1"/>
    </source>
</evidence>
<accession>A0ACC6PGM1</accession>
<gene>
    <name evidence="1" type="ORF">WKI47_18715</name>
</gene>
<reference evidence="1" key="1">
    <citation type="submission" date="2024-03" db="EMBL/GenBank/DDBJ databases">
        <title>Whole genome sequecning of epiphytes from Marcgravia umbellata leaves.</title>
        <authorList>
            <person name="Kumar G."/>
            <person name="Savka M.A."/>
        </authorList>
    </citation>
    <scope>NUCLEOTIDE SEQUENCE</scope>
    <source>
        <strain evidence="1">RIT_BL5</strain>
    </source>
</reference>
<keyword evidence="2" id="KW-1185">Reference proteome</keyword>